<dbReference type="OrthoDB" id="1748777at2759"/>
<name>A0A843WAX5_COLES</name>
<organism evidence="2 3">
    <name type="scientific">Colocasia esculenta</name>
    <name type="common">Wild taro</name>
    <name type="synonym">Arum esculentum</name>
    <dbReference type="NCBI Taxonomy" id="4460"/>
    <lineage>
        <taxon>Eukaryota</taxon>
        <taxon>Viridiplantae</taxon>
        <taxon>Streptophyta</taxon>
        <taxon>Embryophyta</taxon>
        <taxon>Tracheophyta</taxon>
        <taxon>Spermatophyta</taxon>
        <taxon>Magnoliopsida</taxon>
        <taxon>Liliopsida</taxon>
        <taxon>Araceae</taxon>
        <taxon>Aroideae</taxon>
        <taxon>Colocasieae</taxon>
        <taxon>Colocasia</taxon>
    </lineage>
</organism>
<gene>
    <name evidence="2" type="ORF">Taro_041215</name>
</gene>
<dbReference type="EMBL" id="NMUH01004102">
    <property type="protein sequence ID" value="MQM08363.1"/>
    <property type="molecule type" value="Genomic_DNA"/>
</dbReference>
<comment type="caution">
    <text evidence="2">The sequence shown here is derived from an EMBL/GenBank/DDBJ whole genome shotgun (WGS) entry which is preliminary data.</text>
</comment>
<accession>A0A843WAX5</accession>
<proteinExistence type="predicted"/>
<feature type="compositionally biased region" description="Acidic residues" evidence="1">
    <location>
        <begin position="246"/>
        <end position="258"/>
    </location>
</feature>
<evidence type="ECO:0000313" key="3">
    <source>
        <dbReference type="Proteomes" id="UP000652761"/>
    </source>
</evidence>
<feature type="region of interest" description="Disordered" evidence="1">
    <location>
        <begin position="246"/>
        <end position="266"/>
    </location>
</feature>
<reference evidence="2" key="1">
    <citation type="submission" date="2017-07" db="EMBL/GenBank/DDBJ databases">
        <title>Taro Niue Genome Assembly and Annotation.</title>
        <authorList>
            <person name="Atibalentja N."/>
            <person name="Keating K."/>
            <person name="Fields C.J."/>
        </authorList>
    </citation>
    <scope>NUCLEOTIDE SEQUENCE</scope>
    <source>
        <strain evidence="2">Niue_2</strain>
        <tissue evidence="2">Leaf</tissue>
    </source>
</reference>
<evidence type="ECO:0000256" key="1">
    <source>
        <dbReference type="SAM" id="MobiDB-lite"/>
    </source>
</evidence>
<evidence type="ECO:0000313" key="2">
    <source>
        <dbReference type="EMBL" id="MQM08363.1"/>
    </source>
</evidence>
<sequence>VELQLDFLSVAARLRELSCGFLSGVGPRLATQDLGGAATEWPWISLSISISGPRWGGDGVAVDLPVYLYFRYSGSLILLRLGLLPLFLHPLDLAPSKTIVCSCCMLRVSFGDSILLFEAKTRGLGKSLRFSRCVEACSKIMPCVSLFKSILLFQAVARGLGKSPWVQPAVGHRLTRKWVKTEEFEDDENPTDVKVEIEALPNAGISSLSFPPAPSLPVHKMEALDENSCLESSNVDNLHSLDVEEDELFTSESENEESGENRDLDSGKRSSLLAMNFATEEVELAIKILGKFNLALRGTCFCFISLLVWSLKESALEAMFGTMDATLRLLAMGFTEREISSAIDNFGKHA</sequence>
<feature type="non-terminal residue" evidence="2">
    <location>
        <position position="350"/>
    </location>
</feature>
<dbReference type="Proteomes" id="UP000652761">
    <property type="component" value="Unassembled WGS sequence"/>
</dbReference>
<feature type="non-terminal residue" evidence="2">
    <location>
        <position position="1"/>
    </location>
</feature>
<dbReference type="AlphaFoldDB" id="A0A843WAX5"/>
<keyword evidence="3" id="KW-1185">Reference proteome</keyword>
<protein>
    <submittedName>
        <fullName evidence="2">Uncharacterized protein</fullName>
    </submittedName>
</protein>